<feature type="region of interest" description="Disordered" evidence="2">
    <location>
        <begin position="82"/>
        <end position="105"/>
    </location>
</feature>
<keyword evidence="3" id="KW-0732">Signal</keyword>
<keyword evidence="5" id="KW-1185">Reference proteome</keyword>
<evidence type="ECO:0000256" key="3">
    <source>
        <dbReference type="SAM" id="SignalP"/>
    </source>
</evidence>
<evidence type="ECO:0000256" key="1">
    <source>
        <dbReference type="ARBA" id="ARBA00006349"/>
    </source>
</evidence>
<sequence length="105" mass="11498">MAMGSNRVLASLFIQYVLCQLQAEQDSDGSAQSTADMTAFVQNLLVQMQTRFQTMSENIITKNEMGARIDELELSINDLKAEMGSDGMTPTKVKDEESKPADSSA</sequence>
<organism evidence="4 5">
    <name type="scientific">Triticum turgidum subsp. durum</name>
    <name type="common">Durum wheat</name>
    <name type="synonym">Triticum durum</name>
    <dbReference type="NCBI Taxonomy" id="4567"/>
    <lineage>
        <taxon>Eukaryota</taxon>
        <taxon>Viridiplantae</taxon>
        <taxon>Streptophyta</taxon>
        <taxon>Embryophyta</taxon>
        <taxon>Tracheophyta</taxon>
        <taxon>Spermatophyta</taxon>
        <taxon>Magnoliopsida</taxon>
        <taxon>Liliopsida</taxon>
        <taxon>Poales</taxon>
        <taxon>Poaceae</taxon>
        <taxon>BOP clade</taxon>
        <taxon>Pooideae</taxon>
        <taxon>Triticodae</taxon>
        <taxon>Triticeae</taxon>
        <taxon>Triticinae</taxon>
        <taxon>Triticum</taxon>
    </lineage>
</organism>
<dbReference type="PANTHER" id="PTHR19424:SF0">
    <property type="entry name" value="HEAT SHOCK FACTOR BINDING PROTEIN 1"/>
    <property type="match status" value="1"/>
</dbReference>
<dbReference type="Gramene" id="TRITD7Bv1G049250.1">
    <property type="protein sequence ID" value="TRITD7Bv1G049250.1"/>
    <property type="gene ID" value="TRITD7Bv1G049250"/>
</dbReference>
<dbReference type="InterPro" id="IPR009643">
    <property type="entry name" value="HS1-bd"/>
</dbReference>
<protein>
    <recommendedName>
        <fullName evidence="6">Heat shock factor binding protein</fullName>
    </recommendedName>
</protein>
<dbReference type="EMBL" id="LT934124">
    <property type="protein sequence ID" value="VAI85083.1"/>
    <property type="molecule type" value="Genomic_DNA"/>
</dbReference>
<proteinExistence type="inferred from homology"/>
<feature type="compositionally biased region" description="Basic and acidic residues" evidence="2">
    <location>
        <begin position="92"/>
        <end position="105"/>
    </location>
</feature>
<dbReference type="FunFam" id="1.20.5.430:FF:000003">
    <property type="entry name" value="Heat shock factor binding protein"/>
    <property type="match status" value="1"/>
</dbReference>
<dbReference type="Gene3D" id="1.20.5.430">
    <property type="match status" value="1"/>
</dbReference>
<dbReference type="GO" id="GO:0005829">
    <property type="term" value="C:cytosol"/>
    <property type="evidence" value="ECO:0007669"/>
    <property type="project" value="TreeGrafter"/>
</dbReference>
<feature type="chain" id="PRO_5040112827" description="Heat shock factor binding protein" evidence="3">
    <location>
        <begin position="20"/>
        <end position="105"/>
    </location>
</feature>
<evidence type="ECO:0000313" key="4">
    <source>
        <dbReference type="EMBL" id="VAI85083.1"/>
    </source>
</evidence>
<reference evidence="4 5" key="1">
    <citation type="submission" date="2017-09" db="EMBL/GenBank/DDBJ databases">
        <authorList>
            <consortium name="International Durum Wheat Genome Sequencing Consortium (IDWGSC)"/>
            <person name="Milanesi L."/>
        </authorList>
    </citation>
    <scope>NUCLEOTIDE SEQUENCE [LARGE SCALE GENOMIC DNA]</scope>
    <source>
        <strain evidence="5">cv. Svevo</strain>
    </source>
</reference>
<evidence type="ECO:0000256" key="2">
    <source>
        <dbReference type="SAM" id="MobiDB-lite"/>
    </source>
</evidence>
<dbReference type="Proteomes" id="UP000324705">
    <property type="component" value="Chromosome 7B"/>
</dbReference>
<feature type="signal peptide" evidence="3">
    <location>
        <begin position="1"/>
        <end position="19"/>
    </location>
</feature>
<dbReference type="Pfam" id="PF06825">
    <property type="entry name" value="HSBP1"/>
    <property type="match status" value="1"/>
</dbReference>
<dbReference type="GO" id="GO:0005634">
    <property type="term" value="C:nucleus"/>
    <property type="evidence" value="ECO:0007669"/>
    <property type="project" value="TreeGrafter"/>
</dbReference>
<comment type="similarity">
    <text evidence="1">Belongs to the HSBP1 family.</text>
</comment>
<evidence type="ECO:0000313" key="5">
    <source>
        <dbReference type="Proteomes" id="UP000324705"/>
    </source>
</evidence>
<dbReference type="GO" id="GO:0003714">
    <property type="term" value="F:transcription corepressor activity"/>
    <property type="evidence" value="ECO:0007669"/>
    <property type="project" value="InterPro"/>
</dbReference>
<evidence type="ECO:0008006" key="6">
    <source>
        <dbReference type="Google" id="ProtNLM"/>
    </source>
</evidence>
<dbReference type="OMA" id="NLLMQMC"/>
<accession>A0A9R0ZVX9</accession>
<dbReference type="PANTHER" id="PTHR19424">
    <property type="entry name" value="HEAT SHOCK FACTOR BINDING PROTEIN 1"/>
    <property type="match status" value="1"/>
</dbReference>
<dbReference type="AlphaFoldDB" id="A0A9R0ZVX9"/>
<name>A0A9R0ZVX9_TRITD</name>
<gene>
    <name evidence="4" type="ORF">TRITD_7Bv1G049250</name>
</gene>
<dbReference type="GO" id="GO:0070370">
    <property type="term" value="P:cellular heat acclimation"/>
    <property type="evidence" value="ECO:0007669"/>
    <property type="project" value="TreeGrafter"/>
</dbReference>